<feature type="compositionally biased region" description="Basic and acidic residues" evidence="1">
    <location>
        <begin position="122"/>
        <end position="132"/>
    </location>
</feature>
<evidence type="ECO:0000313" key="3">
    <source>
        <dbReference type="Proteomes" id="UP000297245"/>
    </source>
</evidence>
<feature type="region of interest" description="Disordered" evidence="1">
    <location>
        <begin position="37"/>
        <end position="283"/>
    </location>
</feature>
<dbReference type="EMBL" id="ML179041">
    <property type="protein sequence ID" value="THV06618.1"/>
    <property type="molecule type" value="Genomic_DNA"/>
</dbReference>
<evidence type="ECO:0000313" key="2">
    <source>
        <dbReference type="EMBL" id="THV06618.1"/>
    </source>
</evidence>
<feature type="compositionally biased region" description="Acidic residues" evidence="1">
    <location>
        <begin position="133"/>
        <end position="150"/>
    </location>
</feature>
<feature type="compositionally biased region" description="Basic and acidic residues" evidence="1">
    <location>
        <begin position="44"/>
        <end position="58"/>
    </location>
</feature>
<feature type="compositionally biased region" description="Polar residues" evidence="1">
    <location>
        <begin position="1"/>
        <end position="12"/>
    </location>
</feature>
<reference evidence="2 3" key="1">
    <citation type="journal article" date="2019" name="Nat. Ecol. Evol.">
        <title>Megaphylogeny resolves global patterns of mushroom evolution.</title>
        <authorList>
            <person name="Varga T."/>
            <person name="Krizsan K."/>
            <person name="Foldi C."/>
            <person name="Dima B."/>
            <person name="Sanchez-Garcia M."/>
            <person name="Sanchez-Ramirez S."/>
            <person name="Szollosi G.J."/>
            <person name="Szarkandi J.G."/>
            <person name="Papp V."/>
            <person name="Albert L."/>
            <person name="Andreopoulos W."/>
            <person name="Angelini C."/>
            <person name="Antonin V."/>
            <person name="Barry K.W."/>
            <person name="Bougher N.L."/>
            <person name="Buchanan P."/>
            <person name="Buyck B."/>
            <person name="Bense V."/>
            <person name="Catcheside P."/>
            <person name="Chovatia M."/>
            <person name="Cooper J."/>
            <person name="Damon W."/>
            <person name="Desjardin D."/>
            <person name="Finy P."/>
            <person name="Geml J."/>
            <person name="Haridas S."/>
            <person name="Hughes K."/>
            <person name="Justo A."/>
            <person name="Karasinski D."/>
            <person name="Kautmanova I."/>
            <person name="Kiss B."/>
            <person name="Kocsube S."/>
            <person name="Kotiranta H."/>
            <person name="LaButti K.M."/>
            <person name="Lechner B.E."/>
            <person name="Liimatainen K."/>
            <person name="Lipzen A."/>
            <person name="Lukacs Z."/>
            <person name="Mihaltcheva S."/>
            <person name="Morgado L.N."/>
            <person name="Niskanen T."/>
            <person name="Noordeloos M.E."/>
            <person name="Ohm R.A."/>
            <person name="Ortiz-Santana B."/>
            <person name="Ovrebo C."/>
            <person name="Racz N."/>
            <person name="Riley R."/>
            <person name="Savchenko A."/>
            <person name="Shiryaev A."/>
            <person name="Soop K."/>
            <person name="Spirin V."/>
            <person name="Szebenyi C."/>
            <person name="Tomsovsky M."/>
            <person name="Tulloss R.E."/>
            <person name="Uehling J."/>
            <person name="Grigoriev I.V."/>
            <person name="Vagvolgyi C."/>
            <person name="Papp T."/>
            <person name="Martin F.M."/>
            <person name="Miettinen O."/>
            <person name="Hibbett D.S."/>
            <person name="Nagy L.G."/>
        </authorList>
    </citation>
    <scope>NUCLEOTIDE SEQUENCE [LARGE SCALE GENOMIC DNA]</scope>
    <source>
        <strain evidence="2 3">CBS 962.96</strain>
    </source>
</reference>
<evidence type="ECO:0000256" key="1">
    <source>
        <dbReference type="SAM" id="MobiDB-lite"/>
    </source>
</evidence>
<gene>
    <name evidence="2" type="ORF">K435DRAFT_449312</name>
</gene>
<feature type="compositionally biased region" description="Basic and acidic residues" evidence="1">
    <location>
        <begin position="227"/>
        <end position="269"/>
    </location>
</feature>
<name>A0A4S8MTT8_DENBC</name>
<proteinExistence type="predicted"/>
<protein>
    <submittedName>
        <fullName evidence="2">Uncharacterized protein</fullName>
    </submittedName>
</protein>
<dbReference type="Proteomes" id="UP000297245">
    <property type="component" value="Unassembled WGS sequence"/>
</dbReference>
<feature type="compositionally biased region" description="Low complexity" evidence="1">
    <location>
        <begin position="151"/>
        <end position="164"/>
    </location>
</feature>
<feature type="region of interest" description="Disordered" evidence="1">
    <location>
        <begin position="1"/>
        <end position="21"/>
    </location>
</feature>
<feature type="compositionally biased region" description="Polar residues" evidence="1">
    <location>
        <begin position="178"/>
        <end position="192"/>
    </location>
</feature>
<dbReference type="AlphaFoldDB" id="A0A4S8MTT8"/>
<feature type="compositionally biased region" description="Polar residues" evidence="1">
    <location>
        <begin position="216"/>
        <end position="225"/>
    </location>
</feature>
<organism evidence="2 3">
    <name type="scientific">Dendrothele bispora (strain CBS 962.96)</name>
    <dbReference type="NCBI Taxonomy" id="1314807"/>
    <lineage>
        <taxon>Eukaryota</taxon>
        <taxon>Fungi</taxon>
        <taxon>Dikarya</taxon>
        <taxon>Basidiomycota</taxon>
        <taxon>Agaricomycotina</taxon>
        <taxon>Agaricomycetes</taxon>
        <taxon>Agaricomycetidae</taxon>
        <taxon>Agaricales</taxon>
        <taxon>Agaricales incertae sedis</taxon>
        <taxon>Dendrothele</taxon>
    </lineage>
</organism>
<keyword evidence="3" id="KW-1185">Reference proteome</keyword>
<dbReference type="OrthoDB" id="2933743at2759"/>
<sequence>MLSMPSSIASTSGHEDVNDWTISGYGDISYSEINFVPSVQSELDSPKDKQKKREDGYRRNAKRQPPPTRRKQKEDLTAALLDKLRALQVSDRTPTPIPDSTLGMSSRRPRSGYFSHNATRYDSGEKEKKDNGGTEEEDEDEAEDEFDGDTDATARPRARAQTKAQESAFRKPGRGRSGTITQDTVDAPTTGTVIIKTSSEPSPPKKKLPAPLDLLNSNFSISANPKTDLDICQDRASTKEKKQSNRTDERQVDKAPEKAQKRKEAENPKPWRNGPLPKRSPLPRWEEWNFAASDTCVDADMALDARAMRFRVQMT</sequence>
<accession>A0A4S8MTT8</accession>